<keyword evidence="3" id="KW-0690">Ribosome biogenesis</keyword>
<keyword evidence="7" id="KW-1185">Reference proteome</keyword>
<feature type="binding site" evidence="3">
    <location>
        <begin position="175"/>
        <end position="183"/>
    </location>
    <ligand>
        <name>GTP</name>
        <dbReference type="ChEBI" id="CHEBI:37565"/>
    </ligand>
</feature>
<evidence type="ECO:0000259" key="5">
    <source>
        <dbReference type="PROSITE" id="PS51721"/>
    </source>
</evidence>
<comment type="subcellular location">
    <subcellularLocation>
        <location evidence="3">Cytoplasm</location>
    </subcellularLocation>
</comment>
<evidence type="ECO:0000313" key="7">
    <source>
        <dbReference type="Proteomes" id="UP000317155"/>
    </source>
</evidence>
<dbReference type="PANTHER" id="PTHR32120">
    <property type="entry name" value="SMALL RIBOSOMAL SUBUNIT BIOGENESIS GTPASE RSGA"/>
    <property type="match status" value="1"/>
</dbReference>
<dbReference type="GO" id="GO:0005737">
    <property type="term" value="C:cytoplasm"/>
    <property type="evidence" value="ECO:0007669"/>
    <property type="project" value="UniProtKB-SubCell"/>
</dbReference>
<accession>A0A550J6D3</accession>
<dbReference type="CDD" id="cd01854">
    <property type="entry name" value="YjeQ_EngC"/>
    <property type="match status" value="1"/>
</dbReference>
<keyword evidence="3" id="KW-0479">Metal-binding</keyword>
<keyword evidence="3" id="KW-0699">rRNA-binding</keyword>
<evidence type="ECO:0000259" key="4">
    <source>
        <dbReference type="PROSITE" id="PS50936"/>
    </source>
</evidence>
<dbReference type="GO" id="GO:0005525">
    <property type="term" value="F:GTP binding"/>
    <property type="evidence" value="ECO:0007669"/>
    <property type="project" value="UniProtKB-UniRule"/>
</dbReference>
<feature type="domain" description="CP-type G" evidence="5">
    <location>
        <begin position="67"/>
        <end position="233"/>
    </location>
</feature>
<name>A0A550J6D3_9BACT</name>
<dbReference type="AlphaFoldDB" id="A0A550J6D3"/>
<dbReference type="InterPro" id="IPR030378">
    <property type="entry name" value="G_CP_dom"/>
</dbReference>
<keyword evidence="2 3" id="KW-0342">GTP-binding</keyword>
<feature type="binding site" evidence="3">
    <location>
        <position position="265"/>
    </location>
    <ligand>
        <name>Zn(2+)</name>
        <dbReference type="ChEBI" id="CHEBI:29105"/>
    </ligand>
</feature>
<dbReference type="NCBIfam" id="TIGR00157">
    <property type="entry name" value="ribosome small subunit-dependent GTPase A"/>
    <property type="match status" value="1"/>
</dbReference>
<comment type="cofactor">
    <cofactor evidence="3">
        <name>Zn(2+)</name>
        <dbReference type="ChEBI" id="CHEBI:29105"/>
    </cofactor>
    <text evidence="3">Binds 1 zinc ion per subunit.</text>
</comment>
<keyword evidence="3" id="KW-0963">Cytoplasm</keyword>
<keyword evidence="3" id="KW-0378">Hydrolase</keyword>
<dbReference type="Pfam" id="PF03193">
    <property type="entry name" value="RsgA_GTPase"/>
    <property type="match status" value="1"/>
</dbReference>
<dbReference type="OrthoDB" id="9809485at2"/>
<evidence type="ECO:0000313" key="6">
    <source>
        <dbReference type="EMBL" id="TRO78781.1"/>
    </source>
</evidence>
<organism evidence="6 7">
    <name type="scientific">Trichloromonas acetexigens</name>
    <dbReference type="NCBI Taxonomy" id="38815"/>
    <lineage>
        <taxon>Bacteria</taxon>
        <taxon>Pseudomonadati</taxon>
        <taxon>Thermodesulfobacteriota</taxon>
        <taxon>Desulfuromonadia</taxon>
        <taxon>Desulfuromonadales</taxon>
        <taxon>Trichloromonadaceae</taxon>
        <taxon>Trichloromonas</taxon>
    </lineage>
</organism>
<evidence type="ECO:0000256" key="3">
    <source>
        <dbReference type="HAMAP-Rule" id="MF_01820"/>
    </source>
</evidence>
<dbReference type="GO" id="GO:0046872">
    <property type="term" value="F:metal ion binding"/>
    <property type="evidence" value="ECO:0007669"/>
    <property type="project" value="UniProtKB-KW"/>
</dbReference>
<feature type="binding site" evidence="3">
    <location>
        <position position="258"/>
    </location>
    <ligand>
        <name>Zn(2+)</name>
        <dbReference type="ChEBI" id="CHEBI:29105"/>
    </ligand>
</feature>
<keyword evidence="1 3" id="KW-0547">Nucleotide-binding</keyword>
<evidence type="ECO:0000256" key="1">
    <source>
        <dbReference type="ARBA" id="ARBA00022741"/>
    </source>
</evidence>
<evidence type="ECO:0000256" key="2">
    <source>
        <dbReference type="ARBA" id="ARBA00023134"/>
    </source>
</evidence>
<dbReference type="Proteomes" id="UP000317155">
    <property type="component" value="Unassembled WGS sequence"/>
</dbReference>
<feature type="domain" description="EngC GTPase" evidence="4">
    <location>
        <begin position="84"/>
        <end position="231"/>
    </location>
</feature>
<comment type="similarity">
    <text evidence="3">Belongs to the TRAFAC class YlqF/YawG GTPase family. RsgA subfamily.</text>
</comment>
<dbReference type="PROSITE" id="PS51721">
    <property type="entry name" value="G_CP"/>
    <property type="match status" value="1"/>
</dbReference>
<dbReference type="GO" id="GO:0042274">
    <property type="term" value="P:ribosomal small subunit biogenesis"/>
    <property type="evidence" value="ECO:0007669"/>
    <property type="project" value="UniProtKB-UniRule"/>
</dbReference>
<reference evidence="6 7" key="1">
    <citation type="submission" date="2019-07" db="EMBL/GenBank/DDBJ databases">
        <title>Insights of Desulfuromonas acetexigens electromicrobiology.</title>
        <authorList>
            <person name="Katuri K."/>
            <person name="Sapireddy V."/>
            <person name="Shaw D.R."/>
            <person name="Saikaly P."/>
        </authorList>
    </citation>
    <scope>NUCLEOTIDE SEQUENCE [LARGE SCALE GENOMIC DNA]</scope>
    <source>
        <strain evidence="6 7">2873</strain>
    </source>
</reference>
<comment type="subunit">
    <text evidence="3">Monomer. Associates with 30S ribosomal subunit, binds 16S rRNA.</text>
</comment>
<dbReference type="EMBL" id="VJVV01000014">
    <property type="protein sequence ID" value="TRO78781.1"/>
    <property type="molecule type" value="Genomic_DNA"/>
</dbReference>
<dbReference type="PANTHER" id="PTHR32120:SF11">
    <property type="entry name" value="SMALL RIBOSOMAL SUBUNIT BIOGENESIS GTPASE RSGA 1, MITOCHONDRIAL-RELATED"/>
    <property type="match status" value="1"/>
</dbReference>
<keyword evidence="3" id="KW-0862">Zinc</keyword>
<dbReference type="HAMAP" id="MF_01820">
    <property type="entry name" value="GTPase_RsgA"/>
    <property type="match status" value="1"/>
</dbReference>
<dbReference type="PROSITE" id="PS50936">
    <property type="entry name" value="ENGC_GTPASE"/>
    <property type="match status" value="1"/>
</dbReference>
<protein>
    <recommendedName>
        <fullName evidence="3">Small ribosomal subunit biogenesis GTPase RsgA</fullName>
        <ecNumber evidence="3">3.6.1.-</ecNumber>
    </recommendedName>
</protein>
<dbReference type="InterPro" id="IPR010914">
    <property type="entry name" value="RsgA_GTPase_dom"/>
</dbReference>
<dbReference type="Gene3D" id="1.10.40.50">
    <property type="entry name" value="Probable gtpase engc, domain 3"/>
    <property type="match status" value="1"/>
</dbReference>
<dbReference type="InterPro" id="IPR027417">
    <property type="entry name" value="P-loop_NTPase"/>
</dbReference>
<feature type="binding site" evidence="3">
    <location>
        <begin position="123"/>
        <end position="126"/>
    </location>
    <ligand>
        <name>GTP</name>
        <dbReference type="ChEBI" id="CHEBI:37565"/>
    </ligand>
</feature>
<dbReference type="GO" id="GO:0003924">
    <property type="term" value="F:GTPase activity"/>
    <property type="evidence" value="ECO:0007669"/>
    <property type="project" value="UniProtKB-UniRule"/>
</dbReference>
<dbReference type="Gene3D" id="3.40.50.300">
    <property type="entry name" value="P-loop containing nucleotide triphosphate hydrolases"/>
    <property type="match status" value="1"/>
</dbReference>
<gene>
    <name evidence="3 6" type="primary">rsgA</name>
    <name evidence="6" type="ORF">FL622_15015</name>
</gene>
<feature type="binding site" evidence="3">
    <location>
        <position position="263"/>
    </location>
    <ligand>
        <name>Zn(2+)</name>
        <dbReference type="ChEBI" id="CHEBI:29105"/>
    </ligand>
</feature>
<dbReference type="SUPFAM" id="SSF52540">
    <property type="entry name" value="P-loop containing nucleoside triphosphate hydrolases"/>
    <property type="match status" value="1"/>
</dbReference>
<feature type="binding site" evidence="3">
    <location>
        <position position="271"/>
    </location>
    <ligand>
        <name>Zn(2+)</name>
        <dbReference type="ChEBI" id="CHEBI:29105"/>
    </ligand>
</feature>
<dbReference type="GO" id="GO:0019843">
    <property type="term" value="F:rRNA binding"/>
    <property type="evidence" value="ECO:0007669"/>
    <property type="project" value="UniProtKB-KW"/>
</dbReference>
<dbReference type="RefSeq" id="WP_092054410.1">
    <property type="nucleotide sequence ID" value="NZ_FOJJ01000006.1"/>
</dbReference>
<proteinExistence type="inferred from homology"/>
<keyword evidence="3" id="KW-0694">RNA-binding</keyword>
<sequence>MNQPSSPASSADPPAGSGIISAHHGVAVEVRFDNGARCLVRVKRRSGHVVGDAVRVVGEVLERLPRRTELRRRDALGGIHLVAANLDVLGIVVSPAPQPPAGFVDQAIVAARAADLAPFLVINKCDLALADPYVAALRAAYAGSVPVFPLSAASGAGLEALRAFFACGHRGAFVGTTGVGKSSLLNALCPEIDLQVGELNEYSGKGRNTTTLSTLHTLHDGGELIDTPGFQDFGLVEISAPELALHYPGFEQIPPGSCRFRNCRHRSEPGCAVRDLASTGQFPADRYATYLEILDAVEVVEAQNRYRGKKG</sequence>
<comment type="function">
    <text evidence="3">One of several proteins that assist in the late maturation steps of the functional core of the 30S ribosomal subunit. Helps release RbfA from mature subunits. May play a role in the assembly of ribosomal proteins into the subunit. Circularly permuted GTPase that catalyzes slow GTP hydrolysis, GTPase activity is stimulated by the 30S ribosomal subunit.</text>
</comment>
<comment type="caution">
    <text evidence="6">The sequence shown here is derived from an EMBL/GenBank/DDBJ whole genome shotgun (WGS) entry which is preliminary data.</text>
</comment>
<dbReference type="InterPro" id="IPR004881">
    <property type="entry name" value="Ribosome_biogen_GTPase_RsgA"/>
</dbReference>
<dbReference type="EC" id="3.6.1.-" evidence="3"/>